<reference evidence="2 3" key="1">
    <citation type="submission" date="2020-11" db="EMBL/GenBank/DDBJ databases">
        <title>Vibrio nitrifigilis sp. nov., a marine nitrogen-fixing bacterium isolated from the lagoon sediment of an islet inside an atoll.</title>
        <authorList>
            <person name="Wang L.-T."/>
            <person name="Shieh W.Y."/>
        </authorList>
    </citation>
    <scope>NUCLEOTIDE SEQUENCE [LARGE SCALE GENOMIC DNA]</scope>
    <source>
        <strain evidence="2 3">NFV-1</strain>
    </source>
</reference>
<dbReference type="InterPro" id="IPR045394">
    <property type="entry name" value="Abhydrolase_dom"/>
</dbReference>
<dbReference type="Pfam" id="PF20091">
    <property type="entry name" value="Abhydrolase_10"/>
    <property type="match status" value="1"/>
</dbReference>
<comment type="caution">
    <text evidence="2">The sequence shown here is derived from an EMBL/GenBank/DDBJ whole genome shotgun (WGS) entry which is preliminary data.</text>
</comment>
<proteinExistence type="predicted"/>
<evidence type="ECO:0000259" key="1">
    <source>
        <dbReference type="Pfam" id="PF20091"/>
    </source>
</evidence>
<gene>
    <name evidence="2" type="ORF">I1A42_23835</name>
</gene>
<protein>
    <submittedName>
        <fullName evidence="2">Peptidase</fullName>
    </submittedName>
</protein>
<keyword evidence="3" id="KW-1185">Reference proteome</keyword>
<feature type="domain" description="Alpha/beta hydrolase" evidence="1">
    <location>
        <begin position="379"/>
        <end position="750"/>
    </location>
</feature>
<dbReference type="EMBL" id="JADPMR010000004">
    <property type="protein sequence ID" value="MBF9003517.1"/>
    <property type="molecule type" value="Genomic_DNA"/>
</dbReference>
<evidence type="ECO:0000313" key="3">
    <source>
        <dbReference type="Proteomes" id="UP000597206"/>
    </source>
</evidence>
<name>A0ABS0GM51_9VIBR</name>
<evidence type="ECO:0000313" key="2">
    <source>
        <dbReference type="EMBL" id="MBF9003517.1"/>
    </source>
</evidence>
<sequence length="767" mass="83892">MGFSTYSISMSNSLSDRTLYSLHHLQALFSKSTVLNSLAFGSAICSAPALAGNGAPHPAGLIQNFEIVSDSPAFNGNVPQGGKTAYRVVKGIVHGELDPNAAENSNIVYLKNAPVNKEGYVEYKTDVVLLVPQNMQHAKRALIYEVANRGGKLGKYTFIGGGELGKGEAPNGTFPSWLEQGYTIVWSGWQGDLPLNGHSSLDPSAPLGTDFPIARHSDGSAITGMSREEYIPDMVGKKTIKLSYPPANPKDTERAKLTARQSWQTEYGRNNHSAQSYQAPSVEVSQWHYVTNQDGSYSVDFKRPETVPGPNGKKVSPDQGTIYSFEYRAKDPQVNGVGFAAVRDLITFLREQKSDAKGNANPLNELKQAQCVSDHCDKSQNFDIAIGEGISQSGRYLRGFLYQGFNRSLDGKKVFEGLMPIVPGGRRIWLNYAFSQPGRWSRAHEDHFMRGFDFPFAYNVFTDPVSGKTDGILKQCQATHTCPKVIQLDGSFEWWGAGASLVTTDGDGKDLVLPENVRYYMVAGAQHTGSVGVTTGFPPFSSWNKTCALPDSSIDQNTVDRALMHSMIAWVAKGISPPPSSYPRIDKGTAVLPSQLAMPDLSQLTVYQPDSKKTVSLKVPYSGELNRVYLTDYEGAIPHIHTDKAYQLRVPAVDKNGNETSGILTPEVAVPLATYMGWNYRKAGHALGEACDWFGSSVPLAANDNIKNPHDSRASLATLYEGRRDYQHQVAKSANQLVQQGYLLPKDASDFYLHNAMQVSKLLIPNP</sequence>
<dbReference type="RefSeq" id="WP_196125462.1">
    <property type="nucleotide sequence ID" value="NZ_JADPMR010000004.1"/>
</dbReference>
<accession>A0ABS0GM51</accession>
<organism evidence="2 3">
    <name type="scientific">Vibrio nitrifigilis</name>
    <dbReference type="NCBI Taxonomy" id="2789781"/>
    <lineage>
        <taxon>Bacteria</taxon>
        <taxon>Pseudomonadati</taxon>
        <taxon>Pseudomonadota</taxon>
        <taxon>Gammaproteobacteria</taxon>
        <taxon>Vibrionales</taxon>
        <taxon>Vibrionaceae</taxon>
        <taxon>Vibrio</taxon>
    </lineage>
</organism>
<dbReference type="Proteomes" id="UP000597206">
    <property type="component" value="Unassembled WGS sequence"/>
</dbReference>